<organism evidence="3 4">
    <name type="scientific">Nonomuraea phyllanthi</name>
    <dbReference type="NCBI Taxonomy" id="2219224"/>
    <lineage>
        <taxon>Bacteria</taxon>
        <taxon>Bacillati</taxon>
        <taxon>Actinomycetota</taxon>
        <taxon>Actinomycetes</taxon>
        <taxon>Streptosporangiales</taxon>
        <taxon>Streptosporangiaceae</taxon>
        <taxon>Nonomuraea</taxon>
    </lineage>
</organism>
<protein>
    <submittedName>
        <fullName evidence="3">TetR family transcriptional regulator</fullName>
    </submittedName>
</protein>
<evidence type="ECO:0000256" key="2">
    <source>
        <dbReference type="SAM" id="MobiDB-lite"/>
    </source>
</evidence>
<dbReference type="PRINTS" id="PR00455">
    <property type="entry name" value="HTHTETR"/>
</dbReference>
<dbReference type="Proteomes" id="UP000312512">
    <property type="component" value="Unassembled WGS sequence"/>
</dbReference>
<dbReference type="Gene3D" id="1.10.357.10">
    <property type="entry name" value="Tetracycline Repressor, domain 2"/>
    <property type="match status" value="1"/>
</dbReference>
<dbReference type="InterPro" id="IPR009057">
    <property type="entry name" value="Homeodomain-like_sf"/>
</dbReference>
<feature type="compositionally biased region" description="Basic residues" evidence="2">
    <location>
        <begin position="1"/>
        <end position="12"/>
    </location>
</feature>
<gene>
    <name evidence="3" type="ORF">FH608_028265</name>
</gene>
<feature type="region of interest" description="Disordered" evidence="2">
    <location>
        <begin position="1"/>
        <end position="25"/>
    </location>
</feature>
<keyword evidence="1" id="KW-0238">DNA-binding</keyword>
<dbReference type="PROSITE" id="PS50977">
    <property type="entry name" value="HTH_TETR_2"/>
    <property type="match status" value="1"/>
</dbReference>
<dbReference type="SUPFAM" id="SSF46689">
    <property type="entry name" value="Homeodomain-like"/>
    <property type="match status" value="1"/>
</dbReference>
<comment type="caution">
    <text evidence="3">The sequence shown here is derived from an EMBL/GenBank/DDBJ whole genome shotgun (WGS) entry which is preliminary data.</text>
</comment>
<dbReference type="Pfam" id="PF00440">
    <property type="entry name" value="TetR_N"/>
    <property type="match status" value="1"/>
</dbReference>
<evidence type="ECO:0000313" key="3">
    <source>
        <dbReference type="EMBL" id="KAB8191852.1"/>
    </source>
</evidence>
<dbReference type="GO" id="GO:0003677">
    <property type="term" value="F:DNA binding"/>
    <property type="evidence" value="ECO:0007669"/>
    <property type="project" value="UniProtKB-UniRule"/>
</dbReference>
<dbReference type="InterPro" id="IPR001647">
    <property type="entry name" value="HTH_TetR"/>
</dbReference>
<name>A0A5C4W5Y9_9ACTN</name>
<dbReference type="InterPro" id="IPR050624">
    <property type="entry name" value="HTH-type_Tx_Regulator"/>
</dbReference>
<proteinExistence type="predicted"/>
<keyword evidence="4" id="KW-1185">Reference proteome</keyword>
<dbReference type="AlphaFoldDB" id="A0A5C4W5Y9"/>
<reference evidence="3 4" key="1">
    <citation type="submission" date="2019-10" db="EMBL/GenBank/DDBJ databases">
        <title>Nonomuraea sp. nov., isolated from Phyllanthus amarus.</title>
        <authorList>
            <person name="Klykleung N."/>
            <person name="Tanasupawat S."/>
        </authorList>
    </citation>
    <scope>NUCLEOTIDE SEQUENCE [LARGE SCALE GENOMIC DNA]</scope>
    <source>
        <strain evidence="3 4">PA1-10</strain>
    </source>
</reference>
<evidence type="ECO:0000256" key="1">
    <source>
        <dbReference type="ARBA" id="ARBA00023125"/>
    </source>
</evidence>
<sequence>MARLRTGRRASRRASAGDPGRTRRGRRPVGRLVIWTLIAAYGAEGRVRNRGGRVSKNVTDRRVRRTRELLRRALIELIVEKGYERITVQDIIDRADVGRSTFYAHYTDKDDLLVSGLEELTAAFEEHMERHFASRAEPNPVLAAFQHADRQRDLYRTLVGRRGAEVLRAGLRRGIEEAMTRRMPGFLPVGKGALPVDVTMEFLLASLLGLLVWWLEEDVRYTAEQMASMYMRLVVPGIREAYGI</sequence>
<dbReference type="PANTHER" id="PTHR43479:SF7">
    <property type="entry name" value="TETR-FAMILY TRANSCRIPTIONAL REGULATOR"/>
    <property type="match status" value="1"/>
</dbReference>
<dbReference type="PANTHER" id="PTHR43479">
    <property type="entry name" value="ACREF/ENVCD OPERON REPRESSOR-RELATED"/>
    <property type="match status" value="1"/>
</dbReference>
<accession>A0A5C4W5Y9</accession>
<dbReference type="OrthoDB" id="3193022at2"/>
<evidence type="ECO:0000313" key="4">
    <source>
        <dbReference type="Proteomes" id="UP000312512"/>
    </source>
</evidence>
<dbReference type="EMBL" id="VDLX02000011">
    <property type="protein sequence ID" value="KAB8191852.1"/>
    <property type="molecule type" value="Genomic_DNA"/>
</dbReference>